<feature type="region of interest" description="Disordered" evidence="1">
    <location>
        <begin position="157"/>
        <end position="185"/>
    </location>
</feature>
<accession>A0A919NTN7</accession>
<feature type="transmembrane region" description="Helical" evidence="2">
    <location>
        <begin position="48"/>
        <end position="67"/>
    </location>
</feature>
<dbReference type="RefSeq" id="WP_203812351.1">
    <property type="nucleotide sequence ID" value="NZ_BOMY01000046.1"/>
</dbReference>
<feature type="transmembrane region" description="Helical" evidence="2">
    <location>
        <begin position="74"/>
        <end position="92"/>
    </location>
</feature>
<sequence length="185" mass="19459">MRDAEPRAEDEETGLASVLSMARLLSGWGCLGVGALNLAMGAADFRYLLFHAVLLIAGIALLMAGGLHKRPSRIAWLVGGVVALLGFVIGTLPRTSAAVCCLSDYDKRHGFPFTLLAERSGHWHLDGGRAVADLLFWACVGMFALLTVTAATPAPPPVPAPPAATGRHAEPRAEAVDEENVRGLP</sequence>
<comment type="caution">
    <text evidence="3">The sequence shown here is derived from an EMBL/GenBank/DDBJ whole genome shotgun (WGS) entry which is preliminary data.</text>
</comment>
<feature type="transmembrane region" description="Helical" evidence="2">
    <location>
        <begin position="21"/>
        <end position="42"/>
    </location>
</feature>
<evidence type="ECO:0000313" key="4">
    <source>
        <dbReference type="Proteomes" id="UP000623608"/>
    </source>
</evidence>
<proteinExistence type="predicted"/>
<dbReference type="EMBL" id="BOMY01000046">
    <property type="protein sequence ID" value="GIF24488.1"/>
    <property type="molecule type" value="Genomic_DNA"/>
</dbReference>
<name>A0A919NTN7_9ACTN</name>
<feature type="compositionally biased region" description="Basic and acidic residues" evidence="1">
    <location>
        <begin position="167"/>
        <end position="185"/>
    </location>
</feature>
<reference evidence="3" key="1">
    <citation type="submission" date="2021-01" db="EMBL/GenBank/DDBJ databases">
        <title>Whole genome shotgun sequence of Actinoplanes tereljensis NBRC 105297.</title>
        <authorList>
            <person name="Komaki H."/>
            <person name="Tamura T."/>
        </authorList>
    </citation>
    <scope>NUCLEOTIDE SEQUENCE</scope>
    <source>
        <strain evidence="3">NBRC 105297</strain>
    </source>
</reference>
<protein>
    <submittedName>
        <fullName evidence="3">Uncharacterized protein</fullName>
    </submittedName>
</protein>
<evidence type="ECO:0000256" key="2">
    <source>
        <dbReference type="SAM" id="Phobius"/>
    </source>
</evidence>
<organism evidence="3 4">
    <name type="scientific">Paractinoplanes tereljensis</name>
    <dbReference type="NCBI Taxonomy" id="571912"/>
    <lineage>
        <taxon>Bacteria</taxon>
        <taxon>Bacillati</taxon>
        <taxon>Actinomycetota</taxon>
        <taxon>Actinomycetes</taxon>
        <taxon>Micromonosporales</taxon>
        <taxon>Micromonosporaceae</taxon>
        <taxon>Paractinoplanes</taxon>
    </lineage>
</organism>
<keyword evidence="4" id="KW-1185">Reference proteome</keyword>
<evidence type="ECO:0000256" key="1">
    <source>
        <dbReference type="SAM" id="MobiDB-lite"/>
    </source>
</evidence>
<keyword evidence="2" id="KW-1133">Transmembrane helix</keyword>
<keyword evidence="2" id="KW-0812">Transmembrane</keyword>
<gene>
    <name evidence="3" type="ORF">Ate02nite_72180</name>
</gene>
<evidence type="ECO:0000313" key="3">
    <source>
        <dbReference type="EMBL" id="GIF24488.1"/>
    </source>
</evidence>
<dbReference type="AlphaFoldDB" id="A0A919NTN7"/>
<dbReference type="Proteomes" id="UP000623608">
    <property type="component" value="Unassembled WGS sequence"/>
</dbReference>
<keyword evidence="2" id="KW-0472">Membrane</keyword>